<dbReference type="PANTHER" id="PTHR35342">
    <property type="entry name" value="TRICARBOXYLIC TRANSPORT PROTEIN"/>
    <property type="match status" value="1"/>
</dbReference>
<feature type="transmembrane region" description="Helical" evidence="1">
    <location>
        <begin position="501"/>
        <end position="518"/>
    </location>
</feature>
<dbReference type="PANTHER" id="PTHR35342:SF5">
    <property type="entry name" value="TRICARBOXYLIC TRANSPORT PROTEIN"/>
    <property type="match status" value="1"/>
</dbReference>
<organism evidence="3 4">
    <name type="scientific">Stella humosa</name>
    <dbReference type="NCBI Taxonomy" id="94"/>
    <lineage>
        <taxon>Bacteria</taxon>
        <taxon>Pseudomonadati</taxon>
        <taxon>Pseudomonadota</taxon>
        <taxon>Alphaproteobacteria</taxon>
        <taxon>Rhodospirillales</taxon>
        <taxon>Stellaceae</taxon>
        <taxon>Stella</taxon>
    </lineage>
</organism>
<feature type="domain" description="DUF112" evidence="2">
    <location>
        <begin position="18"/>
        <end position="435"/>
    </location>
</feature>
<evidence type="ECO:0000313" key="4">
    <source>
        <dbReference type="Proteomes" id="UP000278222"/>
    </source>
</evidence>
<dbReference type="RefSeq" id="WP_123692435.1">
    <property type="nucleotide sequence ID" value="NZ_AP019700.1"/>
</dbReference>
<comment type="caution">
    <text evidence="3">The sequence shown here is derived from an EMBL/GenBank/DDBJ whole genome shotgun (WGS) entry which is preliminary data.</text>
</comment>
<keyword evidence="1" id="KW-1133">Transmembrane helix</keyword>
<sequence>MLETIVSALIGLLSGWHLAYMMIGVLVGLVIGILPGLGGIAGMAILLPFIYGMDPVSALGMLIGMVAVVPTGDTFTSILMGIPGSSASQATILDGFPMAKRGEAARALSAAFLSSMIGGVIGALVLTVFVVVARPVILAFSSAELFMLTVLGLSMVGVLSGSSLLKGLLSCALGLLLGSIGAAPATGEWRLTLGLDYLADGLPIVVVGLGVFALPEIVDLLRQNKAIAAAMSLGSGWRQGIRDTMQNMGLVLRCSGIGCLIGALPGLGGSVVDWVAYGHVVQTSRDRSQFGRGDVRGVIAPESANNSVQGGALIPTLLFGIPGSGSMAIFLGGMVLLGLQPGITMIETRLDLTYTIIWSLAIANILGAGLCVLVSRHVARLTTIPYVYLAPFMIMIVLFAAYQATRDWGDILALMGLGVLGIYMRRFGWPRPPLLIGFVLAPGAETYLYQAIQFHDWAWLWRPGVIIIAAATILSVWAGMRLGKSGIDEGGQSAVGVERRWPQIVFAALLTAAFAYALERSLGWSYLSQVFPLGVALPATGGMLAVLAILVTGRDHVVVFDTERIIAGGGRSMEYYLAWLVALLVASALVGFVLGLALFFVAFLAVEAHAGARRVAVLTLSAVGFLALMSWVFVLDFPRGVLQEIARMPWPLN</sequence>
<dbReference type="Proteomes" id="UP000278222">
    <property type="component" value="Unassembled WGS sequence"/>
</dbReference>
<dbReference type="InterPro" id="IPR002823">
    <property type="entry name" value="DUF112_TM"/>
</dbReference>
<feature type="transmembrane region" description="Helical" evidence="1">
    <location>
        <begin position="615"/>
        <end position="637"/>
    </location>
</feature>
<reference evidence="3 4" key="1">
    <citation type="submission" date="2018-11" db="EMBL/GenBank/DDBJ databases">
        <title>Genomic Encyclopedia of Type Strains, Phase IV (KMG-IV): sequencing the most valuable type-strain genomes for metagenomic binning, comparative biology and taxonomic classification.</title>
        <authorList>
            <person name="Goeker M."/>
        </authorList>
    </citation>
    <scope>NUCLEOTIDE SEQUENCE [LARGE SCALE GENOMIC DNA]</scope>
    <source>
        <strain evidence="3 4">DSM 5900</strain>
    </source>
</reference>
<feature type="transmembrane region" description="Helical" evidence="1">
    <location>
        <begin position="458"/>
        <end position="480"/>
    </location>
</feature>
<name>A0A3N1L515_9PROT</name>
<evidence type="ECO:0000259" key="2">
    <source>
        <dbReference type="Pfam" id="PF01970"/>
    </source>
</evidence>
<protein>
    <submittedName>
        <fullName evidence="3">TctA family transporter</fullName>
    </submittedName>
</protein>
<evidence type="ECO:0000313" key="3">
    <source>
        <dbReference type="EMBL" id="ROP84475.1"/>
    </source>
</evidence>
<keyword evidence="1" id="KW-0472">Membrane</keyword>
<dbReference type="AlphaFoldDB" id="A0A3N1L515"/>
<feature type="transmembrane region" description="Helical" evidence="1">
    <location>
        <begin position="411"/>
        <end position="427"/>
    </location>
</feature>
<feature type="transmembrane region" description="Helical" evidence="1">
    <location>
        <begin position="434"/>
        <end position="452"/>
    </location>
</feature>
<feature type="transmembrane region" description="Helical" evidence="1">
    <location>
        <begin position="530"/>
        <end position="554"/>
    </location>
</feature>
<dbReference type="Pfam" id="PF01970">
    <property type="entry name" value="TctA"/>
    <property type="match status" value="1"/>
</dbReference>
<feature type="transmembrane region" description="Helical" evidence="1">
    <location>
        <begin position="317"/>
        <end position="340"/>
    </location>
</feature>
<keyword evidence="4" id="KW-1185">Reference proteome</keyword>
<dbReference type="EMBL" id="RJKX01000015">
    <property type="protein sequence ID" value="ROP84475.1"/>
    <property type="molecule type" value="Genomic_DNA"/>
</dbReference>
<feature type="transmembrane region" description="Helical" evidence="1">
    <location>
        <begin position="352"/>
        <end position="374"/>
    </location>
</feature>
<dbReference type="OrthoDB" id="9791872at2"/>
<gene>
    <name evidence="3" type="ORF">EDC65_3829</name>
</gene>
<feature type="transmembrane region" description="Helical" evidence="1">
    <location>
        <begin position="197"/>
        <end position="215"/>
    </location>
</feature>
<accession>A0A3N1L515</accession>
<proteinExistence type="predicted"/>
<evidence type="ECO:0000256" key="1">
    <source>
        <dbReference type="SAM" id="Phobius"/>
    </source>
</evidence>
<feature type="transmembrane region" description="Helical" evidence="1">
    <location>
        <begin position="575"/>
        <end position="603"/>
    </location>
</feature>
<feature type="transmembrane region" description="Helical" evidence="1">
    <location>
        <begin position="137"/>
        <end position="160"/>
    </location>
</feature>
<feature type="transmembrane region" description="Helical" evidence="1">
    <location>
        <begin position="167"/>
        <end position="185"/>
    </location>
</feature>
<feature type="transmembrane region" description="Helical" evidence="1">
    <location>
        <begin position="386"/>
        <end position="405"/>
    </location>
</feature>
<feature type="transmembrane region" description="Helical" evidence="1">
    <location>
        <begin position="108"/>
        <end position="131"/>
    </location>
</feature>
<keyword evidence="1" id="KW-0812">Transmembrane</keyword>